<organism evidence="2">
    <name type="scientific">bioreactor metagenome</name>
    <dbReference type="NCBI Taxonomy" id="1076179"/>
    <lineage>
        <taxon>unclassified sequences</taxon>
        <taxon>metagenomes</taxon>
        <taxon>ecological metagenomes</taxon>
    </lineage>
</organism>
<feature type="compositionally biased region" description="Basic and acidic residues" evidence="1">
    <location>
        <begin position="205"/>
        <end position="217"/>
    </location>
</feature>
<comment type="caution">
    <text evidence="2">The sequence shown here is derived from an EMBL/GenBank/DDBJ whole genome shotgun (WGS) entry which is preliminary data.</text>
</comment>
<feature type="region of interest" description="Disordered" evidence="1">
    <location>
        <begin position="205"/>
        <end position="229"/>
    </location>
</feature>
<feature type="region of interest" description="Disordered" evidence="1">
    <location>
        <begin position="85"/>
        <end position="159"/>
    </location>
</feature>
<dbReference type="EMBL" id="VSSQ01009911">
    <property type="protein sequence ID" value="MPM42927.1"/>
    <property type="molecule type" value="Genomic_DNA"/>
</dbReference>
<reference evidence="2" key="1">
    <citation type="submission" date="2019-08" db="EMBL/GenBank/DDBJ databases">
        <authorList>
            <person name="Kucharzyk K."/>
            <person name="Murdoch R.W."/>
            <person name="Higgins S."/>
            <person name="Loffler F."/>
        </authorList>
    </citation>
    <scope>NUCLEOTIDE SEQUENCE</scope>
</reference>
<evidence type="ECO:0000313" key="2">
    <source>
        <dbReference type="EMBL" id="MPM42927.1"/>
    </source>
</evidence>
<gene>
    <name evidence="2" type="ORF">SDC9_89599</name>
</gene>
<proteinExistence type="predicted"/>
<accession>A0A644ZQ98</accession>
<sequence length="324" mass="33589">MGPDGLHHRRGAAEVDRNVAVVEVLRVHVGGDVALLPGLRRRVGDGVVPAEVRQLLRQHGQGVELDGLGVGVHPVDEVHRAGAARLRRGPQHGEDRGQSGAAGEQQQGGGALAQEERTVGPVQGQPVPDRGALRQPGGHRPAGGDLHQEAEPPLVGGTAERVGPALVGAGHLDVHVLPGQVAERFTVVDLDGEADHVVAVAVDVHDGGREGAGDRPGHRGGGGDPDHQVRAGLHLARQAEALRRLGLAQGVLDVGAGIVVTRFTEGLAGAAGTVEAVHRDVDPGPVGRLGDRLVLLGRDEAGDTVLEGQGDPVRRDVRWHPDLR</sequence>
<protein>
    <submittedName>
        <fullName evidence="2">Uncharacterized protein</fullName>
    </submittedName>
</protein>
<dbReference type="AlphaFoldDB" id="A0A644ZQ98"/>
<evidence type="ECO:0000256" key="1">
    <source>
        <dbReference type="SAM" id="MobiDB-lite"/>
    </source>
</evidence>
<name>A0A644ZQ98_9ZZZZ</name>